<dbReference type="OrthoDB" id="912496at2"/>
<proteinExistence type="predicted"/>
<accession>A0A3M0A305</accession>
<protein>
    <submittedName>
        <fullName evidence="1">Uncharacterized protein</fullName>
    </submittedName>
</protein>
<comment type="caution">
    <text evidence="1">The sequence shown here is derived from an EMBL/GenBank/DDBJ whole genome shotgun (WGS) entry which is preliminary data.</text>
</comment>
<reference evidence="1 2" key="1">
    <citation type="submission" date="2018-10" db="EMBL/GenBank/DDBJ databases">
        <title>Genomic Encyclopedia of Archaeal and Bacterial Type Strains, Phase II (KMG-II): from individual species to whole genera.</title>
        <authorList>
            <person name="Goeker M."/>
        </authorList>
    </citation>
    <scope>NUCLEOTIDE SEQUENCE [LARGE SCALE GENOMIC DNA]</scope>
    <source>
        <strain evidence="1 2">DSM 19727</strain>
    </source>
</reference>
<organism evidence="1 2">
    <name type="scientific">Flavobacterium weaverense</name>
    <dbReference type="NCBI Taxonomy" id="271156"/>
    <lineage>
        <taxon>Bacteria</taxon>
        <taxon>Pseudomonadati</taxon>
        <taxon>Bacteroidota</taxon>
        <taxon>Flavobacteriia</taxon>
        <taxon>Flavobacteriales</taxon>
        <taxon>Flavobacteriaceae</taxon>
        <taxon>Flavobacterium</taxon>
    </lineage>
</organism>
<dbReference type="EMBL" id="REFH01000008">
    <property type="protein sequence ID" value="RMA76915.1"/>
    <property type="molecule type" value="Genomic_DNA"/>
</dbReference>
<evidence type="ECO:0000313" key="1">
    <source>
        <dbReference type="EMBL" id="RMA76915.1"/>
    </source>
</evidence>
<keyword evidence="2" id="KW-1185">Reference proteome</keyword>
<dbReference type="RefSeq" id="WP_121924625.1">
    <property type="nucleotide sequence ID" value="NZ_CBCSGA010000006.1"/>
</dbReference>
<gene>
    <name evidence="1" type="ORF">BC961_0894</name>
</gene>
<dbReference type="Proteomes" id="UP000280368">
    <property type="component" value="Unassembled WGS sequence"/>
</dbReference>
<sequence>MIKQIFIGFWFLIGLTAFSQEIVSTLPLNLKKNRDVFQTVNSDKKEVTLFISDKTNVKAIQFDEKTQVIDSMSAERPNTKTYTNMIGYNLSDKNTRLFWSSNDYKNILSQLYDFKSRKTETKEFSLNLKDEKVLQKFSENDFFYVLTVIKNSNNFKLYVFDNDGNYIEKVINLRLFTFYESNNYISDLYGVFRENLLPFEAPFSLELINSENPSSLTAAAKKRKCYQEDKKIIITLDTNSEFTQIITIDLKDFTTTEKRIKTSNIEEERIFVNSNSFYSKSRLYQIKSSPKLFYFTIKDLEGNLVKEYVATSTQPIDFKNSEVSQQGGEFGGKRVLENSSQFIRKLNNLKAGITSYTTATNNVVTFGGVSAAQQTGLQAGLGQFGLIGALVSIAVYNPTLDSFNSYANRKVVKTEGLFDANGNHIKGDLEPLAFDKIRDFLEKNKDFSSQTLFKTDAYYLGYYDNKAKEYIVRKFID</sequence>
<dbReference type="AlphaFoldDB" id="A0A3M0A305"/>
<name>A0A3M0A305_9FLAO</name>
<evidence type="ECO:0000313" key="2">
    <source>
        <dbReference type="Proteomes" id="UP000280368"/>
    </source>
</evidence>